<dbReference type="Pfam" id="PF00293">
    <property type="entry name" value="NUDIX"/>
    <property type="match status" value="1"/>
</dbReference>
<sequence length="309" mass="35611">MKEVSPPAADVGVLVGRFQVHKLHEAHLELIRHVVKHHDRVMIFLGMSPCRVTRNNPLDFDARKAMIQDAFPDVSVYYVRDCRPDDLWSKRLDNMIYEHIKPGAKVLLYGGRDAFIKHYEGKIPTRELEQEVFISGTAVRNTIANTVPKTTDFRAGVIWASQNQYPRAIPTVDVAVWDETGEKLLLARKPDEDLYRFIGGFATGPTYESDARREVDEEAHIAITDPVYVGSHQVDDWRYRSEADKIVTLLFEAKRLSGNPRPDDDIAELKWFDFATLRDEMVVPEHRPLLKMLQCKRETHHEDEHRTGD</sequence>
<comment type="caution">
    <text evidence="2">The sequence shown here is derived from an EMBL/GenBank/DDBJ whole genome shotgun (WGS) entry which is preliminary data.</text>
</comment>
<dbReference type="SUPFAM" id="SSF55811">
    <property type="entry name" value="Nudix"/>
    <property type="match status" value="1"/>
</dbReference>
<name>A0A0F9UYI4_9ZZZZ</name>
<reference evidence="2" key="1">
    <citation type="journal article" date="2015" name="Nature">
        <title>Complex archaea that bridge the gap between prokaryotes and eukaryotes.</title>
        <authorList>
            <person name="Spang A."/>
            <person name="Saw J.H."/>
            <person name="Jorgensen S.L."/>
            <person name="Zaremba-Niedzwiedzka K."/>
            <person name="Martijn J."/>
            <person name="Lind A.E."/>
            <person name="van Eijk R."/>
            <person name="Schleper C."/>
            <person name="Guy L."/>
            <person name="Ettema T.J."/>
        </authorList>
    </citation>
    <scope>NUCLEOTIDE SEQUENCE</scope>
</reference>
<dbReference type="AlphaFoldDB" id="A0A0F9UYI4"/>
<accession>A0A0F9UYI4</accession>
<evidence type="ECO:0000313" key="2">
    <source>
        <dbReference type="EMBL" id="KKN96769.1"/>
    </source>
</evidence>
<proteinExistence type="predicted"/>
<gene>
    <name evidence="2" type="ORF">LCGC14_0164130</name>
</gene>
<organism evidence="2">
    <name type="scientific">marine sediment metagenome</name>
    <dbReference type="NCBI Taxonomy" id="412755"/>
    <lineage>
        <taxon>unclassified sequences</taxon>
        <taxon>metagenomes</taxon>
        <taxon>ecological metagenomes</taxon>
    </lineage>
</organism>
<dbReference type="Gene3D" id="3.90.79.10">
    <property type="entry name" value="Nucleoside Triphosphate Pyrophosphohydrolase"/>
    <property type="match status" value="1"/>
</dbReference>
<dbReference type="InterPro" id="IPR014729">
    <property type="entry name" value="Rossmann-like_a/b/a_fold"/>
</dbReference>
<feature type="domain" description="Nudix hydrolase" evidence="1">
    <location>
        <begin position="167"/>
        <end position="294"/>
    </location>
</feature>
<dbReference type="SUPFAM" id="SSF52374">
    <property type="entry name" value="Nucleotidylyl transferase"/>
    <property type="match status" value="1"/>
</dbReference>
<evidence type="ECO:0000259" key="1">
    <source>
        <dbReference type="PROSITE" id="PS51462"/>
    </source>
</evidence>
<dbReference type="InterPro" id="IPR000086">
    <property type="entry name" value="NUDIX_hydrolase_dom"/>
</dbReference>
<dbReference type="PROSITE" id="PS51462">
    <property type="entry name" value="NUDIX"/>
    <property type="match status" value="1"/>
</dbReference>
<dbReference type="InterPro" id="IPR015797">
    <property type="entry name" value="NUDIX_hydrolase-like_dom_sf"/>
</dbReference>
<protein>
    <recommendedName>
        <fullName evidence="1">Nudix hydrolase domain-containing protein</fullName>
    </recommendedName>
</protein>
<dbReference type="Gene3D" id="3.40.50.620">
    <property type="entry name" value="HUPs"/>
    <property type="match status" value="1"/>
</dbReference>
<dbReference type="EMBL" id="LAZR01000062">
    <property type="protein sequence ID" value="KKN96769.1"/>
    <property type="molecule type" value="Genomic_DNA"/>
</dbReference>